<dbReference type="SMART" id="SM00355">
    <property type="entry name" value="ZnF_C2H2"/>
    <property type="match status" value="4"/>
</dbReference>
<dbReference type="InterPro" id="IPR013087">
    <property type="entry name" value="Znf_C2H2_type"/>
</dbReference>
<dbReference type="OrthoDB" id="9451254at2759"/>
<dbReference type="PANTHER" id="PTHR46869">
    <property type="entry name" value="C2H2-LIKE ZINC FINGER PROTEIN"/>
    <property type="match status" value="1"/>
</dbReference>
<keyword evidence="5" id="KW-1185">Reference proteome</keyword>
<proteinExistence type="predicted"/>
<dbReference type="Proteomes" id="UP000796880">
    <property type="component" value="Unassembled WGS sequence"/>
</dbReference>
<keyword evidence="1" id="KW-0862">Zinc</keyword>
<feature type="region of interest" description="Disordered" evidence="2">
    <location>
        <begin position="55"/>
        <end position="78"/>
    </location>
</feature>
<feature type="domain" description="C2H2-type" evidence="3">
    <location>
        <begin position="110"/>
        <end position="137"/>
    </location>
</feature>
<feature type="compositionally biased region" description="Polar residues" evidence="2">
    <location>
        <begin position="149"/>
        <end position="170"/>
    </location>
</feature>
<feature type="domain" description="C2H2-type" evidence="3">
    <location>
        <begin position="374"/>
        <end position="401"/>
    </location>
</feature>
<dbReference type="PANTHER" id="PTHR46869:SF6">
    <property type="entry name" value="C2H2-TYPE DOMAIN-CONTAINING PROTEIN"/>
    <property type="match status" value="1"/>
</dbReference>
<accession>A0A8K0E1K4</accession>
<feature type="compositionally biased region" description="Basic residues" evidence="2">
    <location>
        <begin position="171"/>
        <end position="181"/>
    </location>
</feature>
<protein>
    <recommendedName>
        <fullName evidence="3">C2H2-type domain-containing protein</fullName>
    </recommendedName>
</protein>
<dbReference type="EMBL" id="VOIH02000009">
    <property type="protein sequence ID" value="KAF3438119.1"/>
    <property type="molecule type" value="Genomic_DNA"/>
</dbReference>
<evidence type="ECO:0000256" key="1">
    <source>
        <dbReference type="PROSITE-ProRule" id="PRU00042"/>
    </source>
</evidence>
<evidence type="ECO:0000313" key="4">
    <source>
        <dbReference type="EMBL" id="KAF3438119.1"/>
    </source>
</evidence>
<name>A0A8K0E1K4_9ROSA</name>
<dbReference type="InterPro" id="IPR036236">
    <property type="entry name" value="Znf_C2H2_sf"/>
</dbReference>
<dbReference type="PROSITE" id="PS00028">
    <property type="entry name" value="ZINC_FINGER_C2H2_1"/>
    <property type="match status" value="4"/>
</dbReference>
<organism evidence="4 5">
    <name type="scientific">Rhamnella rubrinervis</name>
    <dbReference type="NCBI Taxonomy" id="2594499"/>
    <lineage>
        <taxon>Eukaryota</taxon>
        <taxon>Viridiplantae</taxon>
        <taxon>Streptophyta</taxon>
        <taxon>Embryophyta</taxon>
        <taxon>Tracheophyta</taxon>
        <taxon>Spermatophyta</taxon>
        <taxon>Magnoliopsida</taxon>
        <taxon>eudicotyledons</taxon>
        <taxon>Gunneridae</taxon>
        <taxon>Pentapetalae</taxon>
        <taxon>rosids</taxon>
        <taxon>fabids</taxon>
        <taxon>Rosales</taxon>
        <taxon>Rhamnaceae</taxon>
        <taxon>rhamnoid group</taxon>
        <taxon>Rhamneae</taxon>
        <taxon>Rhamnella</taxon>
    </lineage>
</organism>
<feature type="compositionally biased region" description="Low complexity" evidence="2">
    <location>
        <begin position="64"/>
        <end position="78"/>
    </location>
</feature>
<keyword evidence="1" id="KW-0479">Metal-binding</keyword>
<feature type="region of interest" description="Disordered" evidence="2">
    <location>
        <begin position="141"/>
        <end position="182"/>
    </location>
</feature>
<dbReference type="AlphaFoldDB" id="A0A8K0E1K4"/>
<keyword evidence="1" id="KW-0863">Zinc-finger</keyword>
<feature type="domain" description="C2H2-type" evidence="3">
    <location>
        <begin position="461"/>
        <end position="483"/>
    </location>
</feature>
<dbReference type="Gene3D" id="3.30.160.60">
    <property type="entry name" value="Classic Zinc Finger"/>
    <property type="match status" value="1"/>
</dbReference>
<gene>
    <name evidence="4" type="ORF">FNV43_RR20875</name>
</gene>
<evidence type="ECO:0000259" key="3">
    <source>
        <dbReference type="PROSITE" id="PS50157"/>
    </source>
</evidence>
<feature type="domain" description="C2H2-type" evidence="3">
    <location>
        <begin position="11"/>
        <end position="33"/>
    </location>
</feature>
<evidence type="ECO:0000313" key="5">
    <source>
        <dbReference type="Proteomes" id="UP000796880"/>
    </source>
</evidence>
<reference evidence="4" key="1">
    <citation type="submission" date="2020-03" db="EMBL/GenBank/DDBJ databases">
        <title>A high-quality chromosome-level genome assembly of a woody plant with both climbing and erect habits, Rhamnella rubrinervis.</title>
        <authorList>
            <person name="Lu Z."/>
            <person name="Yang Y."/>
            <person name="Zhu X."/>
            <person name="Sun Y."/>
        </authorList>
    </citation>
    <scope>NUCLEOTIDE SEQUENCE</scope>
    <source>
        <strain evidence="4">BYM</strain>
        <tissue evidence="4">Leaf</tissue>
    </source>
</reference>
<dbReference type="SUPFAM" id="SSF57667">
    <property type="entry name" value="beta-beta-alpha zinc fingers"/>
    <property type="match status" value="2"/>
</dbReference>
<dbReference type="GO" id="GO:0008270">
    <property type="term" value="F:zinc ion binding"/>
    <property type="evidence" value="ECO:0007669"/>
    <property type="project" value="UniProtKB-KW"/>
</dbReference>
<dbReference type="Pfam" id="PF13912">
    <property type="entry name" value="zf-C2H2_6"/>
    <property type="match status" value="4"/>
</dbReference>
<evidence type="ECO:0000256" key="2">
    <source>
        <dbReference type="SAM" id="MobiDB-lite"/>
    </source>
</evidence>
<comment type="caution">
    <text evidence="4">The sequence shown here is derived from an EMBL/GenBank/DDBJ whole genome shotgun (WGS) entry which is preliminary data.</text>
</comment>
<sequence>MEEEHQELFKHVCKFCNKNFPCGRSLGGHMRSHLINNNPATESDHHEKQIISGSKSTKLSVVPPNNGSGTKTTSTSPTCLEAAGYGLRENPKKTWRIADSSEDTNSLPDKFCKECGKGFQSWKALFGHMKCHSDFKERNSNSLEDQEHSWTSGNQKVVMDSQSDNETTAPNRRRRSRRRTRYMGVTATSSSFSIPTHPSSSVSETEQEQEEEIALCLMMLSRDAGNWGGVALKSSAESSDNSSVFLEAPSRITIVDAKNNSSICHGKLEAPKSKKLNAKDVCASSGIISKKLSRIKQAEVASIDGFFKKDKIKKSKVSESYLGKESNQFDEAQLGSNKFNSSKRKIVHDGNYDHELGSDSLKKLTAEAHKGSKFECTTCNKIFHSYQALGGHRASHKKIKGCFASKIESSENSIETDISPDPIITAESKPSKNCKVESFNVDHEMADQTSHVRSSKKSKWHECPICLKVFSSGQALGGHKRSHLIGSGGGSEAKNNQTIVIQKPIPEIRDFLDLNLPAPVEEDSNGGGHHVASLKSWLVGSCSHKHEGLVGLISN</sequence>
<dbReference type="PROSITE" id="PS50157">
    <property type="entry name" value="ZINC_FINGER_C2H2_2"/>
    <property type="match status" value="4"/>
</dbReference>